<keyword evidence="2" id="KW-1185">Reference proteome</keyword>
<reference evidence="3" key="1">
    <citation type="submission" date="2025-08" db="UniProtKB">
        <authorList>
            <consortium name="RefSeq"/>
        </authorList>
    </citation>
    <scope>IDENTIFICATION</scope>
    <source>
        <tissue evidence="3">Thorax and Abdomen</tissue>
    </source>
</reference>
<dbReference type="Proteomes" id="UP000829291">
    <property type="component" value="Chromosome 2"/>
</dbReference>
<dbReference type="Pfam" id="PF20700">
    <property type="entry name" value="Mutator"/>
    <property type="match status" value="1"/>
</dbReference>
<evidence type="ECO:0000259" key="1">
    <source>
        <dbReference type="Pfam" id="PF20700"/>
    </source>
</evidence>
<dbReference type="InterPro" id="IPR049012">
    <property type="entry name" value="Mutator_transp_dom"/>
</dbReference>
<proteinExistence type="predicted"/>
<accession>A0ABM3FIG8</accession>
<organism evidence="2 3">
    <name type="scientific">Neodiprion lecontei</name>
    <name type="common">Redheaded pine sawfly</name>
    <dbReference type="NCBI Taxonomy" id="441921"/>
    <lineage>
        <taxon>Eukaryota</taxon>
        <taxon>Metazoa</taxon>
        <taxon>Ecdysozoa</taxon>
        <taxon>Arthropoda</taxon>
        <taxon>Hexapoda</taxon>
        <taxon>Insecta</taxon>
        <taxon>Pterygota</taxon>
        <taxon>Neoptera</taxon>
        <taxon>Endopterygota</taxon>
        <taxon>Hymenoptera</taxon>
        <taxon>Tenthredinoidea</taxon>
        <taxon>Diprionidae</taxon>
        <taxon>Diprioninae</taxon>
        <taxon>Neodiprion</taxon>
    </lineage>
</organism>
<dbReference type="RefSeq" id="XP_046587817.1">
    <property type="nucleotide sequence ID" value="XM_046731861.1"/>
</dbReference>
<feature type="domain" description="Mutator-like transposase" evidence="1">
    <location>
        <begin position="1"/>
        <end position="184"/>
    </location>
</feature>
<evidence type="ECO:0000313" key="2">
    <source>
        <dbReference type="Proteomes" id="UP000829291"/>
    </source>
</evidence>
<dbReference type="GeneID" id="124292970"/>
<evidence type="ECO:0000313" key="3">
    <source>
        <dbReference type="RefSeq" id="XP_046587817.1"/>
    </source>
</evidence>
<sequence>MGWTTRGTGRNYDSLTGSAALVGFFTKKVLTYISKNRKCRKCDRGHDSSDHDCRLNFEGSAKAMESAAAAHLATQNSIFDTCHVQLGIMIGDNDSSAIGSVRAASHHEVIKHSDKNHTSKGVVNELYKIKKNHKELTAGAIKYLQHCFNYCVAQNIGDPVEMGKGIRNIPSHCFNNHDNCGTWCGYHANPESYRHSAIGDGFVSEQLFDALRCIFDVVASRADRFAGVSSNVNESLNATIASKAPKMRFYGSTASSDARLACAINKKNSGEQYVHKMAEKLSLSPAKYTETYGLKVDLNASKRYLRSCSQEFKKRRLFLKAKKTDLQHKKERSEGSQTY</sequence>
<name>A0ABM3FIG8_NEOLC</name>
<protein>
    <submittedName>
        <fullName evidence="3">Uncharacterized protein LOC124292970</fullName>
    </submittedName>
</protein>
<gene>
    <name evidence="3" type="primary">LOC124292970</name>
</gene>